<dbReference type="FunFam" id="3.30.200.20:FF:000042">
    <property type="entry name" value="Aurora kinase A"/>
    <property type="match status" value="1"/>
</dbReference>
<evidence type="ECO:0000256" key="6">
    <source>
        <dbReference type="RuleBase" id="RU000304"/>
    </source>
</evidence>
<dbReference type="GO" id="GO:0004674">
    <property type="term" value="F:protein serine/threonine kinase activity"/>
    <property type="evidence" value="ECO:0007669"/>
    <property type="project" value="UniProtKB-KW"/>
</dbReference>
<gene>
    <name evidence="9" type="ORF">CYMTET_29800</name>
</gene>
<evidence type="ECO:0000256" key="3">
    <source>
        <dbReference type="ARBA" id="ARBA00022777"/>
    </source>
</evidence>
<feature type="binding site" evidence="5">
    <location>
        <position position="115"/>
    </location>
    <ligand>
        <name>ATP</name>
        <dbReference type="ChEBI" id="CHEBI:30616"/>
    </ligand>
</feature>
<dbReference type="EMBL" id="LGRX02017016">
    <property type="protein sequence ID" value="KAK3261287.1"/>
    <property type="molecule type" value="Genomic_DNA"/>
</dbReference>
<dbReference type="FunFam" id="1.10.510.10:FF:000571">
    <property type="entry name" value="Maternal embryonic leucine zipper kinase"/>
    <property type="match status" value="1"/>
</dbReference>
<dbReference type="PANTHER" id="PTHR24347">
    <property type="entry name" value="SERINE/THREONINE-PROTEIN KINASE"/>
    <property type="match status" value="1"/>
</dbReference>
<feature type="domain" description="Protein kinase" evidence="8">
    <location>
        <begin position="86"/>
        <end position="352"/>
    </location>
</feature>
<dbReference type="CDD" id="cd05117">
    <property type="entry name" value="STKc_CAMK"/>
    <property type="match status" value="1"/>
</dbReference>
<sequence>MWREAELAAEWRPWAPAGGPAGDAVALVNPTLCQDAPGLQFYFYLVTPCVEVEAAGSAGDLHRAEVALQIRGSINASGNRIETFYDISGKKLGSGGYAEVYQATDRESGRQCAVKIMTKQKLQFLGTTVDAVQREAEVMSQIEHPSVLRLYDVFTSPVAVFLVVELVEGGDLLERLLQAVDPYTEDRARILLRNLIEAIGYLHEQNVVHRDLKPENILMLSKESDVDIKIADFGMAKKFSTTGGLKTFCGTPNYVAPEVLQRMDSEQREGSYSEAADMWSAGVIMYIVLVREQPFCEANDQLYDNIKAGNFIRRNVNYAKLSGAAKSLITSLLTVHPEDRLSADAALQHAWFANPAATTRRPGGWARATGSRPLSAAGPSESPLDAHCTSSPQVSSYMPASKRVKHH</sequence>
<comment type="caution">
    <text evidence="9">The sequence shown here is derived from an EMBL/GenBank/DDBJ whole genome shotgun (WGS) entry which is preliminary data.</text>
</comment>
<comment type="similarity">
    <text evidence="6">Belongs to the protein kinase superfamily.</text>
</comment>
<dbReference type="InterPro" id="IPR008271">
    <property type="entry name" value="Ser/Thr_kinase_AS"/>
</dbReference>
<proteinExistence type="inferred from homology"/>
<feature type="compositionally biased region" description="Polar residues" evidence="7">
    <location>
        <begin position="388"/>
        <end position="398"/>
    </location>
</feature>
<evidence type="ECO:0000256" key="1">
    <source>
        <dbReference type="ARBA" id="ARBA00022679"/>
    </source>
</evidence>
<dbReference type="PROSITE" id="PS00107">
    <property type="entry name" value="PROTEIN_KINASE_ATP"/>
    <property type="match status" value="1"/>
</dbReference>
<reference evidence="9 10" key="1">
    <citation type="journal article" date="2015" name="Genome Biol. Evol.">
        <title>Comparative Genomics of a Bacterivorous Green Alga Reveals Evolutionary Causalities and Consequences of Phago-Mixotrophic Mode of Nutrition.</title>
        <authorList>
            <person name="Burns J.A."/>
            <person name="Paasch A."/>
            <person name="Narechania A."/>
            <person name="Kim E."/>
        </authorList>
    </citation>
    <scope>NUCLEOTIDE SEQUENCE [LARGE SCALE GENOMIC DNA]</scope>
    <source>
        <strain evidence="9 10">PLY_AMNH</strain>
    </source>
</reference>
<dbReference type="GO" id="GO:0005524">
    <property type="term" value="F:ATP binding"/>
    <property type="evidence" value="ECO:0007669"/>
    <property type="project" value="UniProtKB-UniRule"/>
</dbReference>
<accession>A0AAE0KUK6</accession>
<dbReference type="PROSITE" id="PS50011">
    <property type="entry name" value="PROTEIN_KINASE_DOM"/>
    <property type="match status" value="1"/>
</dbReference>
<evidence type="ECO:0000313" key="9">
    <source>
        <dbReference type="EMBL" id="KAK3261287.1"/>
    </source>
</evidence>
<dbReference type="Gene3D" id="1.10.510.10">
    <property type="entry name" value="Transferase(Phosphotransferase) domain 1"/>
    <property type="match status" value="1"/>
</dbReference>
<evidence type="ECO:0000256" key="5">
    <source>
        <dbReference type="PROSITE-ProRule" id="PRU10141"/>
    </source>
</evidence>
<evidence type="ECO:0000256" key="7">
    <source>
        <dbReference type="SAM" id="MobiDB-lite"/>
    </source>
</evidence>
<evidence type="ECO:0000256" key="2">
    <source>
        <dbReference type="ARBA" id="ARBA00022741"/>
    </source>
</evidence>
<protein>
    <recommendedName>
        <fullName evidence="8">Protein kinase domain-containing protein</fullName>
    </recommendedName>
</protein>
<dbReference type="InterPro" id="IPR000719">
    <property type="entry name" value="Prot_kinase_dom"/>
</dbReference>
<evidence type="ECO:0000256" key="4">
    <source>
        <dbReference type="ARBA" id="ARBA00022840"/>
    </source>
</evidence>
<dbReference type="Pfam" id="PF00069">
    <property type="entry name" value="Pkinase"/>
    <property type="match status" value="1"/>
</dbReference>
<dbReference type="SMART" id="SM00220">
    <property type="entry name" value="S_TKc"/>
    <property type="match status" value="1"/>
</dbReference>
<evidence type="ECO:0000313" key="10">
    <source>
        <dbReference type="Proteomes" id="UP001190700"/>
    </source>
</evidence>
<name>A0AAE0KUK6_9CHLO</name>
<keyword evidence="10" id="KW-1185">Reference proteome</keyword>
<organism evidence="9 10">
    <name type="scientific">Cymbomonas tetramitiformis</name>
    <dbReference type="NCBI Taxonomy" id="36881"/>
    <lineage>
        <taxon>Eukaryota</taxon>
        <taxon>Viridiplantae</taxon>
        <taxon>Chlorophyta</taxon>
        <taxon>Pyramimonadophyceae</taxon>
        <taxon>Pyramimonadales</taxon>
        <taxon>Pyramimonadaceae</taxon>
        <taxon>Cymbomonas</taxon>
    </lineage>
</organism>
<keyword evidence="2 5" id="KW-0547">Nucleotide-binding</keyword>
<evidence type="ECO:0000259" key="8">
    <source>
        <dbReference type="PROSITE" id="PS50011"/>
    </source>
</evidence>
<dbReference type="Proteomes" id="UP001190700">
    <property type="component" value="Unassembled WGS sequence"/>
</dbReference>
<keyword evidence="1" id="KW-0808">Transferase</keyword>
<feature type="region of interest" description="Disordered" evidence="7">
    <location>
        <begin position="359"/>
        <end position="407"/>
    </location>
</feature>
<keyword evidence="6" id="KW-0723">Serine/threonine-protein kinase</keyword>
<keyword evidence="4 5" id="KW-0067">ATP-binding</keyword>
<keyword evidence="3" id="KW-0418">Kinase</keyword>
<dbReference type="SUPFAM" id="SSF56112">
    <property type="entry name" value="Protein kinase-like (PK-like)"/>
    <property type="match status" value="1"/>
</dbReference>
<dbReference type="AlphaFoldDB" id="A0AAE0KUK6"/>
<dbReference type="InterPro" id="IPR011009">
    <property type="entry name" value="Kinase-like_dom_sf"/>
</dbReference>
<dbReference type="InterPro" id="IPR017441">
    <property type="entry name" value="Protein_kinase_ATP_BS"/>
</dbReference>
<dbReference type="PROSITE" id="PS00108">
    <property type="entry name" value="PROTEIN_KINASE_ST"/>
    <property type="match status" value="1"/>
</dbReference>